<dbReference type="GO" id="GO:0003735">
    <property type="term" value="F:structural constituent of ribosome"/>
    <property type="evidence" value="ECO:0007669"/>
    <property type="project" value="InterPro"/>
</dbReference>
<dbReference type="GO" id="GO:0005739">
    <property type="term" value="C:mitochondrion"/>
    <property type="evidence" value="ECO:0007669"/>
    <property type="project" value="InterPro"/>
</dbReference>
<keyword evidence="4" id="KW-0496">Mitochondrion</keyword>
<dbReference type="InterPro" id="IPR023611">
    <property type="entry name" value="mS23_dom_met"/>
</dbReference>
<evidence type="ECO:0000256" key="6">
    <source>
        <dbReference type="ARBA" id="ARBA00035137"/>
    </source>
</evidence>
<evidence type="ECO:0000313" key="9">
    <source>
        <dbReference type="EMBL" id="KAK2168635.1"/>
    </source>
</evidence>
<comment type="subcellular location">
    <subcellularLocation>
        <location evidence="1">Mitochondrion</location>
    </subcellularLocation>
</comment>
<organism evidence="9 10">
    <name type="scientific">Paralvinella palmiformis</name>
    <dbReference type="NCBI Taxonomy" id="53620"/>
    <lineage>
        <taxon>Eukaryota</taxon>
        <taxon>Metazoa</taxon>
        <taxon>Spiralia</taxon>
        <taxon>Lophotrochozoa</taxon>
        <taxon>Annelida</taxon>
        <taxon>Polychaeta</taxon>
        <taxon>Sedentaria</taxon>
        <taxon>Canalipalpata</taxon>
        <taxon>Terebellida</taxon>
        <taxon>Terebelliformia</taxon>
        <taxon>Alvinellidae</taxon>
        <taxon>Paralvinella</taxon>
    </lineage>
</organism>
<feature type="region of interest" description="Disordered" evidence="7">
    <location>
        <begin position="171"/>
        <end position="195"/>
    </location>
</feature>
<keyword evidence="5" id="KW-0687">Ribonucleoprotein</keyword>
<keyword evidence="10" id="KW-1185">Reference proteome</keyword>
<dbReference type="GO" id="GO:0005840">
    <property type="term" value="C:ribosome"/>
    <property type="evidence" value="ECO:0007669"/>
    <property type="project" value="InterPro"/>
</dbReference>
<accession>A0AAD9KCK5</accession>
<evidence type="ECO:0000259" key="8">
    <source>
        <dbReference type="Pfam" id="PF10484"/>
    </source>
</evidence>
<evidence type="ECO:0000256" key="4">
    <source>
        <dbReference type="ARBA" id="ARBA00023128"/>
    </source>
</evidence>
<evidence type="ECO:0000256" key="1">
    <source>
        <dbReference type="ARBA" id="ARBA00004173"/>
    </source>
</evidence>
<dbReference type="InterPro" id="IPR059242">
    <property type="entry name" value="mS23_dom"/>
</dbReference>
<dbReference type="Pfam" id="PF10484">
    <property type="entry name" value="MRP-S23"/>
    <property type="match status" value="1"/>
</dbReference>
<evidence type="ECO:0000256" key="3">
    <source>
        <dbReference type="ARBA" id="ARBA00022980"/>
    </source>
</evidence>
<feature type="compositionally biased region" description="Basic and acidic residues" evidence="7">
    <location>
        <begin position="182"/>
        <end position="195"/>
    </location>
</feature>
<feature type="domain" description="Small ribosomal subunit protein mS23 conserved" evidence="8">
    <location>
        <begin position="2"/>
        <end position="124"/>
    </location>
</feature>
<comment type="similarity">
    <text evidence="2">Belongs to the mitochondrion-specific ribosomal protein mS23 family.</text>
</comment>
<keyword evidence="3" id="KW-0689">Ribosomal protein</keyword>
<name>A0AAD9KCK5_9ANNE</name>
<dbReference type="CDD" id="cd23701">
    <property type="entry name" value="At1g26750"/>
    <property type="match status" value="1"/>
</dbReference>
<dbReference type="PANTHER" id="PTHR15925:SF2">
    <property type="entry name" value="SMALL RIBOSOMAL SUBUNIT PROTEIN MS23"/>
    <property type="match status" value="1"/>
</dbReference>
<dbReference type="EMBL" id="JAODUP010000015">
    <property type="protein sequence ID" value="KAK2168635.1"/>
    <property type="molecule type" value="Genomic_DNA"/>
</dbReference>
<evidence type="ECO:0000256" key="5">
    <source>
        <dbReference type="ARBA" id="ARBA00023274"/>
    </source>
</evidence>
<evidence type="ECO:0000256" key="2">
    <source>
        <dbReference type="ARBA" id="ARBA00009864"/>
    </source>
</evidence>
<evidence type="ECO:0000313" key="10">
    <source>
        <dbReference type="Proteomes" id="UP001208570"/>
    </source>
</evidence>
<dbReference type="GO" id="GO:0006412">
    <property type="term" value="P:translation"/>
    <property type="evidence" value="ECO:0007669"/>
    <property type="project" value="InterPro"/>
</dbReference>
<comment type="caution">
    <text evidence="9">The sequence shown here is derived from an EMBL/GenBank/DDBJ whole genome shotgun (WGS) entry which is preliminary data.</text>
</comment>
<gene>
    <name evidence="9" type="ORF">LSH36_15g05030</name>
</gene>
<dbReference type="PANTHER" id="PTHR15925">
    <property type="entry name" value="MITOCHONDRIAL RIBOSOMAL PROTEIN S23"/>
    <property type="match status" value="1"/>
</dbReference>
<dbReference type="InterPro" id="IPR019520">
    <property type="entry name" value="Ribosomal_mS23_met"/>
</dbReference>
<reference evidence="9" key="1">
    <citation type="journal article" date="2023" name="Mol. Biol. Evol.">
        <title>Third-Generation Sequencing Reveals the Adaptive Role of the Epigenome in Three Deep-Sea Polychaetes.</title>
        <authorList>
            <person name="Perez M."/>
            <person name="Aroh O."/>
            <person name="Sun Y."/>
            <person name="Lan Y."/>
            <person name="Juniper S.K."/>
            <person name="Young C.R."/>
            <person name="Angers B."/>
            <person name="Qian P.Y."/>
        </authorList>
    </citation>
    <scope>NUCLEOTIDE SEQUENCE</scope>
    <source>
        <strain evidence="9">P08H-3</strain>
    </source>
</reference>
<protein>
    <recommendedName>
        <fullName evidence="6">Small ribosomal subunit protein mS23</fullName>
    </recommendedName>
</protein>
<dbReference type="Proteomes" id="UP001208570">
    <property type="component" value="Unassembled WGS sequence"/>
</dbReference>
<proteinExistence type="inferred from homology"/>
<sequence>MAGSRTEKIGTIFSRVHGLLKSGAMKEVDKPLWYDVYAAFPPLVEPKYDRFQEERQPRSILYKEDIIRARFYKTFGSPDIIDMKDSKSVPLSERFITMYSDMAKSGVEEESIFNKVAESLRSEGITLKTVEEIEREKKLKALKLRFENERKAKAKHQEDKTEAANLVIEDLFNTSAGSSSEEPDHSPEDDYTQKS</sequence>
<evidence type="ECO:0000256" key="7">
    <source>
        <dbReference type="SAM" id="MobiDB-lite"/>
    </source>
</evidence>
<dbReference type="AlphaFoldDB" id="A0AAD9KCK5"/>